<name>A0A4R1J865_9GAMM</name>
<keyword evidence="1" id="KW-0472">Membrane</keyword>
<protein>
    <submittedName>
        <fullName evidence="2">Uncharacterized protein</fullName>
    </submittedName>
</protein>
<evidence type="ECO:0000313" key="3">
    <source>
        <dbReference type="Proteomes" id="UP000295565"/>
    </source>
</evidence>
<dbReference type="AlphaFoldDB" id="A0A4R1J865"/>
<accession>A0A4R1J865</accession>
<dbReference type="Proteomes" id="UP000295565">
    <property type="component" value="Unassembled WGS sequence"/>
</dbReference>
<dbReference type="OrthoDB" id="9554368at2"/>
<dbReference type="RefSeq" id="WP_131914028.1">
    <property type="nucleotide sequence ID" value="NZ_OU594967.1"/>
</dbReference>
<reference evidence="2 3" key="1">
    <citation type="submission" date="2019-03" db="EMBL/GenBank/DDBJ databases">
        <title>Genomic Encyclopedia of Type Strains, Phase IV (KMG-IV): sequencing the most valuable type-strain genomes for metagenomic binning, comparative biology and taxonomic classification.</title>
        <authorList>
            <person name="Goeker M."/>
        </authorList>
    </citation>
    <scope>NUCLEOTIDE SEQUENCE [LARGE SCALE GENOMIC DNA]</scope>
    <source>
        <strain evidence="2 3">DSM 18577</strain>
    </source>
</reference>
<gene>
    <name evidence="2" type="ORF">EV690_3282</name>
</gene>
<evidence type="ECO:0000256" key="1">
    <source>
        <dbReference type="SAM" id="Phobius"/>
    </source>
</evidence>
<dbReference type="EMBL" id="SMGD01000017">
    <property type="protein sequence ID" value="TCK46696.1"/>
    <property type="molecule type" value="Genomic_DNA"/>
</dbReference>
<organism evidence="2 3">
    <name type="scientific">Celerinatantimonas diazotrophica</name>
    <dbReference type="NCBI Taxonomy" id="412034"/>
    <lineage>
        <taxon>Bacteria</taxon>
        <taxon>Pseudomonadati</taxon>
        <taxon>Pseudomonadota</taxon>
        <taxon>Gammaproteobacteria</taxon>
        <taxon>Celerinatantimonadaceae</taxon>
        <taxon>Celerinatantimonas</taxon>
    </lineage>
</organism>
<keyword evidence="1" id="KW-1133">Transmembrane helix</keyword>
<comment type="caution">
    <text evidence="2">The sequence shown here is derived from an EMBL/GenBank/DDBJ whole genome shotgun (WGS) entry which is preliminary data.</text>
</comment>
<feature type="transmembrane region" description="Helical" evidence="1">
    <location>
        <begin position="6"/>
        <end position="22"/>
    </location>
</feature>
<evidence type="ECO:0000313" key="2">
    <source>
        <dbReference type="EMBL" id="TCK46696.1"/>
    </source>
</evidence>
<proteinExistence type="predicted"/>
<keyword evidence="1" id="KW-0812">Transmembrane</keyword>
<sequence length="191" mass="21700">MDIQNLIPLINTVMLLVIFFYQKNKNKILVDRIAQQEKILSETKGIILHQSTAIDSQSKVVDTAIKYSESFSVEKLEMLIRKEISLEQKEEQGKIKNALESKVRAKDERIEKLELASQKVMDIASRTISDLLFPTMGALVKVLIILPDELKNKILNDIDDGSAKEMLVSILTDVEKQMAEKISNKTNKLTK</sequence>
<keyword evidence="3" id="KW-1185">Reference proteome</keyword>